<evidence type="ECO:0000313" key="5">
    <source>
        <dbReference type="EMBL" id="AFM12277.1"/>
    </source>
</evidence>
<gene>
    <name evidence="5" type="ordered locus">Turpa_1629</name>
</gene>
<dbReference type="GO" id="GO:0006352">
    <property type="term" value="P:DNA-templated transcription initiation"/>
    <property type="evidence" value="ECO:0007669"/>
    <property type="project" value="InterPro"/>
</dbReference>
<keyword evidence="1" id="KW-0805">Transcription regulation</keyword>
<keyword evidence="6" id="KW-1185">Reference proteome</keyword>
<proteinExistence type="predicted"/>
<dbReference type="STRING" id="869212.Turpa_1629"/>
<evidence type="ECO:0000256" key="4">
    <source>
        <dbReference type="SAM" id="MobiDB-lite"/>
    </source>
</evidence>
<dbReference type="InterPro" id="IPR014284">
    <property type="entry name" value="RNA_pol_sigma-70_dom"/>
</dbReference>
<dbReference type="GO" id="GO:0016987">
    <property type="term" value="F:sigma factor activity"/>
    <property type="evidence" value="ECO:0007669"/>
    <property type="project" value="UniProtKB-KW"/>
</dbReference>
<reference evidence="5 6" key="1">
    <citation type="submission" date="2012-06" db="EMBL/GenBank/DDBJ databases">
        <title>The complete chromosome of genome of Turneriella parva DSM 21527.</title>
        <authorList>
            <consortium name="US DOE Joint Genome Institute (JGI-PGF)"/>
            <person name="Lucas S."/>
            <person name="Han J."/>
            <person name="Lapidus A."/>
            <person name="Bruce D."/>
            <person name="Goodwin L."/>
            <person name="Pitluck S."/>
            <person name="Peters L."/>
            <person name="Kyrpides N."/>
            <person name="Mavromatis K."/>
            <person name="Ivanova N."/>
            <person name="Mikhailova N."/>
            <person name="Chertkov O."/>
            <person name="Detter J.C."/>
            <person name="Tapia R."/>
            <person name="Han C."/>
            <person name="Land M."/>
            <person name="Hauser L."/>
            <person name="Markowitz V."/>
            <person name="Cheng J.-F."/>
            <person name="Hugenholtz P."/>
            <person name="Woyke T."/>
            <person name="Wu D."/>
            <person name="Gronow S."/>
            <person name="Wellnitz S."/>
            <person name="Brambilla E."/>
            <person name="Klenk H.-P."/>
            <person name="Eisen J.A."/>
        </authorList>
    </citation>
    <scope>NUCLEOTIDE SEQUENCE [LARGE SCALE GENOMIC DNA]</scope>
    <source>
        <strain evidence="6">ATCC BAA-1111 / DSM 21527 / NCTC 11395 / H</strain>
    </source>
</reference>
<dbReference type="HOGENOM" id="CLU_923754_0_0_12"/>
<feature type="region of interest" description="Disordered" evidence="4">
    <location>
        <begin position="1"/>
        <end position="56"/>
    </location>
</feature>
<dbReference type="InterPro" id="IPR039425">
    <property type="entry name" value="RNA_pol_sigma-70-like"/>
</dbReference>
<dbReference type="PANTHER" id="PTHR43133:SF46">
    <property type="entry name" value="RNA POLYMERASE SIGMA-70 FACTOR ECF SUBFAMILY"/>
    <property type="match status" value="1"/>
</dbReference>
<keyword evidence="3" id="KW-0804">Transcription</keyword>
<dbReference type="Gene3D" id="1.10.1740.10">
    <property type="match status" value="1"/>
</dbReference>
<dbReference type="Proteomes" id="UP000006048">
    <property type="component" value="Chromosome"/>
</dbReference>
<name>I4B4S0_TURPD</name>
<dbReference type="OrthoDB" id="340307at2"/>
<dbReference type="SUPFAM" id="SSF88946">
    <property type="entry name" value="Sigma2 domain of RNA polymerase sigma factors"/>
    <property type="match status" value="1"/>
</dbReference>
<dbReference type="EMBL" id="CP002959">
    <property type="protein sequence ID" value="AFM12277.1"/>
    <property type="molecule type" value="Genomic_DNA"/>
</dbReference>
<feature type="compositionally biased region" description="Basic residues" evidence="4">
    <location>
        <begin position="1"/>
        <end position="22"/>
    </location>
</feature>
<dbReference type="NCBIfam" id="TIGR02937">
    <property type="entry name" value="sigma70-ECF"/>
    <property type="match status" value="1"/>
</dbReference>
<dbReference type="InterPro" id="IPR013325">
    <property type="entry name" value="RNA_pol_sigma_r2"/>
</dbReference>
<dbReference type="AlphaFoldDB" id="I4B4S0"/>
<evidence type="ECO:0000256" key="2">
    <source>
        <dbReference type="ARBA" id="ARBA00023082"/>
    </source>
</evidence>
<sequence>MKKKAVKKAVKPVRKVAAKTPARKPEKKNSSAASATTPKPVELALPGADSDLHEQRSARDQKVEGLLAGIQKQNPDALAAFFEAFSDDIYNFPMRMFRFNEDEASEFYLYAFEHLRDGRKISSFQGKAKFTTWFYAVLRNLTIDFLRSQKDKVRYTTYLKADASGKLVEAIDSVSDTRDQNLFEEALFEQFNASLISLTIPHRVLFKLAYAWYFELDKEELDYLCELQKKPENEILLRLADLKKVAHEKSVEVRELEEKLTANFQGISVLETKVENFFRENPDLDKRRESWSEEFYSASIPPQIIDMIQSLMKKKKKQQNLLLHQKKSLLSIRVPYKDLGDLLNSTQGVLSVQLIRIIERLSQSLTNQPSN</sequence>
<dbReference type="RefSeq" id="WP_014802788.1">
    <property type="nucleotide sequence ID" value="NC_018020.1"/>
</dbReference>
<evidence type="ECO:0000313" key="6">
    <source>
        <dbReference type="Proteomes" id="UP000006048"/>
    </source>
</evidence>
<protein>
    <submittedName>
        <fullName evidence="5">RNA polymerase sigma factor, sigma-70 family</fullName>
    </submittedName>
</protein>
<organism evidence="5 6">
    <name type="scientific">Turneriella parva (strain ATCC BAA-1111 / DSM 21527 / NCTC 11395 / H)</name>
    <name type="common">Leptospira parva</name>
    <dbReference type="NCBI Taxonomy" id="869212"/>
    <lineage>
        <taxon>Bacteria</taxon>
        <taxon>Pseudomonadati</taxon>
        <taxon>Spirochaetota</taxon>
        <taxon>Spirochaetia</taxon>
        <taxon>Leptospirales</taxon>
        <taxon>Leptospiraceae</taxon>
        <taxon>Turneriella</taxon>
    </lineage>
</organism>
<evidence type="ECO:0000256" key="1">
    <source>
        <dbReference type="ARBA" id="ARBA00023015"/>
    </source>
</evidence>
<dbReference type="KEGG" id="tpx:Turpa_1629"/>
<accession>I4B4S0</accession>
<evidence type="ECO:0000256" key="3">
    <source>
        <dbReference type="ARBA" id="ARBA00023163"/>
    </source>
</evidence>
<keyword evidence="2" id="KW-0731">Sigma factor</keyword>
<dbReference type="PANTHER" id="PTHR43133">
    <property type="entry name" value="RNA POLYMERASE ECF-TYPE SIGMA FACTO"/>
    <property type="match status" value="1"/>
</dbReference>